<feature type="chain" id="PRO_5026110229" description="Elicitin-like protein" evidence="2">
    <location>
        <begin position="20"/>
        <end position="118"/>
    </location>
</feature>
<evidence type="ECO:0008006" key="5">
    <source>
        <dbReference type="Google" id="ProtNLM"/>
    </source>
</evidence>
<keyword evidence="4" id="KW-1185">Reference proteome</keyword>
<accession>A0A6G0WNY4</accession>
<dbReference type="VEuPathDB" id="FungiDB:AeMF1_010830"/>
<feature type="signal peptide" evidence="2">
    <location>
        <begin position="1"/>
        <end position="19"/>
    </location>
</feature>
<dbReference type="AlphaFoldDB" id="A0A6G0WNY4"/>
<reference evidence="3 4" key="1">
    <citation type="submission" date="2019-07" db="EMBL/GenBank/DDBJ databases">
        <title>Genomics analysis of Aphanomyces spp. identifies a new class of oomycete effector associated with host adaptation.</title>
        <authorList>
            <person name="Gaulin E."/>
        </authorList>
    </citation>
    <scope>NUCLEOTIDE SEQUENCE [LARGE SCALE GENOMIC DNA]</scope>
    <source>
        <strain evidence="3 4">ATCC 201684</strain>
    </source>
</reference>
<gene>
    <name evidence="3" type="ORF">Ae201684_013339</name>
</gene>
<keyword evidence="2" id="KW-0732">Signal</keyword>
<keyword evidence="1" id="KW-1133">Transmembrane helix</keyword>
<organism evidence="3 4">
    <name type="scientific">Aphanomyces euteiches</name>
    <dbReference type="NCBI Taxonomy" id="100861"/>
    <lineage>
        <taxon>Eukaryota</taxon>
        <taxon>Sar</taxon>
        <taxon>Stramenopiles</taxon>
        <taxon>Oomycota</taxon>
        <taxon>Saprolegniomycetes</taxon>
        <taxon>Saprolegniales</taxon>
        <taxon>Verrucalvaceae</taxon>
        <taxon>Aphanomyces</taxon>
    </lineage>
</organism>
<evidence type="ECO:0000256" key="1">
    <source>
        <dbReference type="SAM" id="Phobius"/>
    </source>
</evidence>
<dbReference type="EMBL" id="VJMJ01000170">
    <property type="protein sequence ID" value="KAF0729040.1"/>
    <property type="molecule type" value="Genomic_DNA"/>
</dbReference>
<comment type="caution">
    <text evidence="3">The sequence shown here is derived from an EMBL/GenBank/DDBJ whole genome shotgun (WGS) entry which is preliminary data.</text>
</comment>
<name>A0A6G0WNY4_9STRA</name>
<dbReference type="Proteomes" id="UP000481153">
    <property type="component" value="Unassembled WGS sequence"/>
</dbReference>
<evidence type="ECO:0000313" key="3">
    <source>
        <dbReference type="EMBL" id="KAF0729040.1"/>
    </source>
</evidence>
<protein>
    <recommendedName>
        <fullName evidence="5">Elicitin-like protein</fullName>
    </recommendedName>
</protein>
<proteinExistence type="predicted"/>
<keyword evidence="1" id="KW-0812">Transmembrane</keyword>
<evidence type="ECO:0000256" key="2">
    <source>
        <dbReference type="SAM" id="SignalP"/>
    </source>
</evidence>
<feature type="transmembrane region" description="Helical" evidence="1">
    <location>
        <begin position="96"/>
        <end position="117"/>
    </location>
</feature>
<keyword evidence="1" id="KW-0472">Membrane</keyword>
<evidence type="ECO:0000313" key="4">
    <source>
        <dbReference type="Proteomes" id="UP000481153"/>
    </source>
</evidence>
<sequence length="118" mass="11860">MKTVAILASLAIASTTVQGAPCTVNDLTPALESLARCGQSGKAADIVSNPTGASADTVAKLCKVDDCKKAFQTLAGLSCTFTDESTRKNFKCDSSAASTTAIVSGAAVIVASVLALFI</sequence>